<accession>U9U2J9</accession>
<sequence length="79" mass="9268">MQPAVLFNKELTGNWQKISDEMKKIKWRVRFIEATPGTPGDITFPKPNITFVCFSHEQWDHINSENEKITVVGNLMDRY</sequence>
<gene>
    <name evidence="1" type="ORF">GLOINDRAFT_30048</name>
</gene>
<dbReference type="AlphaFoldDB" id="U9U2J9"/>
<dbReference type="EMBL" id="KI287647">
    <property type="protein sequence ID" value="ESA09866.1"/>
    <property type="molecule type" value="Genomic_DNA"/>
</dbReference>
<organism evidence="1">
    <name type="scientific">Rhizophagus irregularis (strain DAOM 181602 / DAOM 197198 / MUCL 43194)</name>
    <name type="common">Arbuscular mycorrhizal fungus</name>
    <name type="synonym">Glomus intraradices</name>
    <dbReference type="NCBI Taxonomy" id="747089"/>
    <lineage>
        <taxon>Eukaryota</taxon>
        <taxon>Fungi</taxon>
        <taxon>Fungi incertae sedis</taxon>
        <taxon>Mucoromycota</taxon>
        <taxon>Glomeromycotina</taxon>
        <taxon>Glomeromycetes</taxon>
        <taxon>Glomerales</taxon>
        <taxon>Glomeraceae</taxon>
        <taxon>Rhizophagus</taxon>
    </lineage>
</organism>
<name>U9U2J9_RHIID</name>
<evidence type="ECO:0000313" key="1">
    <source>
        <dbReference type="EMBL" id="ESA09866.1"/>
    </source>
</evidence>
<protein>
    <submittedName>
        <fullName evidence="1">Uncharacterized protein</fullName>
    </submittedName>
</protein>
<reference evidence="1" key="1">
    <citation type="submission" date="2013-07" db="EMBL/GenBank/DDBJ databases">
        <title>The genome of an arbuscular mycorrhizal fungus provides insights into the evolution of the oldest plant symbiosis.</title>
        <authorList>
            <consortium name="DOE Joint Genome Institute"/>
            <person name="Tisserant E."/>
            <person name="Malbreil M."/>
            <person name="Kuo A."/>
            <person name="Kohler A."/>
            <person name="Symeonidi A."/>
            <person name="Balestrini R."/>
            <person name="Charron P."/>
            <person name="Duensing N."/>
            <person name="Frei-dit-Frey N."/>
            <person name="Gianinazzi-Pearson V."/>
            <person name="Gilbert B."/>
            <person name="Handa Y."/>
            <person name="Hijri M."/>
            <person name="Kaul R."/>
            <person name="Kawaguchi M."/>
            <person name="Krajinski F."/>
            <person name="Lammers P."/>
            <person name="Lapierre D."/>
            <person name="Masclaux F.G."/>
            <person name="Murat C."/>
            <person name="Morin E."/>
            <person name="Ndikumana S."/>
            <person name="Pagni M."/>
            <person name="Petitpierre D."/>
            <person name="Requena N."/>
            <person name="Rosikiewicz P."/>
            <person name="Riley R."/>
            <person name="Saito K."/>
            <person name="San Clemente H."/>
            <person name="Shapiro H."/>
            <person name="van Tuinen D."/>
            <person name="Becard G."/>
            <person name="Bonfante P."/>
            <person name="Paszkowski U."/>
            <person name="Shachar-Hill Y."/>
            <person name="Young J.P."/>
            <person name="Sanders I.R."/>
            <person name="Henrissat B."/>
            <person name="Rensing S.A."/>
            <person name="Grigoriev I.V."/>
            <person name="Corradi N."/>
            <person name="Roux C."/>
            <person name="Martin F."/>
        </authorList>
    </citation>
    <scope>NUCLEOTIDE SEQUENCE</scope>
    <source>
        <strain evidence="1">DAOM 197198</strain>
    </source>
</reference>
<proteinExistence type="predicted"/>
<dbReference type="HOGENOM" id="CLU_2607217_0_0_1"/>
<dbReference type="VEuPathDB" id="FungiDB:RhiirFUN_025824"/>